<sequence>MASVTPPRATGSPPSTYEVGGPSTAALEAPFPIGQPLLVVARQVTMHHQEIRGLCIRAENLVHGHGTLVRKMEDVSDAQVDDGIAIGELRPRVTTLEGRVKVLASQHDGVTNKVVEVEEQVLKMQDKVDNYPCEQISVGIYPSTSQKGKRSGWHRESKEEELNHCLSEPVLDGSLDIHPHRNAQTKATKQKSVKAENLIRLIK</sequence>
<evidence type="ECO:0000313" key="2">
    <source>
        <dbReference type="EMBL" id="GJT19211.1"/>
    </source>
</evidence>
<name>A0ABQ5BWV0_9ASTR</name>
<comment type="caution">
    <text evidence="2">The sequence shown here is derived from an EMBL/GenBank/DDBJ whole genome shotgun (WGS) entry which is preliminary data.</text>
</comment>
<dbReference type="Proteomes" id="UP001151760">
    <property type="component" value="Unassembled WGS sequence"/>
</dbReference>
<keyword evidence="3" id="KW-1185">Reference proteome</keyword>
<feature type="region of interest" description="Disordered" evidence="1">
    <location>
        <begin position="1"/>
        <end position="22"/>
    </location>
</feature>
<organism evidence="2 3">
    <name type="scientific">Tanacetum coccineum</name>
    <dbReference type="NCBI Taxonomy" id="301880"/>
    <lineage>
        <taxon>Eukaryota</taxon>
        <taxon>Viridiplantae</taxon>
        <taxon>Streptophyta</taxon>
        <taxon>Embryophyta</taxon>
        <taxon>Tracheophyta</taxon>
        <taxon>Spermatophyta</taxon>
        <taxon>Magnoliopsida</taxon>
        <taxon>eudicotyledons</taxon>
        <taxon>Gunneridae</taxon>
        <taxon>Pentapetalae</taxon>
        <taxon>asterids</taxon>
        <taxon>campanulids</taxon>
        <taxon>Asterales</taxon>
        <taxon>Asteraceae</taxon>
        <taxon>Asteroideae</taxon>
        <taxon>Anthemideae</taxon>
        <taxon>Anthemidinae</taxon>
        <taxon>Tanacetum</taxon>
    </lineage>
</organism>
<dbReference type="EMBL" id="BQNB010013699">
    <property type="protein sequence ID" value="GJT19211.1"/>
    <property type="molecule type" value="Genomic_DNA"/>
</dbReference>
<evidence type="ECO:0000313" key="3">
    <source>
        <dbReference type="Proteomes" id="UP001151760"/>
    </source>
</evidence>
<accession>A0ABQ5BWV0</accession>
<protein>
    <submittedName>
        <fullName evidence="2">Uncharacterized protein</fullName>
    </submittedName>
</protein>
<proteinExistence type="predicted"/>
<reference evidence="2" key="1">
    <citation type="journal article" date="2022" name="Int. J. Mol. Sci.">
        <title>Draft Genome of Tanacetum Coccineum: Genomic Comparison of Closely Related Tanacetum-Family Plants.</title>
        <authorList>
            <person name="Yamashiro T."/>
            <person name="Shiraishi A."/>
            <person name="Nakayama K."/>
            <person name="Satake H."/>
        </authorList>
    </citation>
    <scope>NUCLEOTIDE SEQUENCE</scope>
</reference>
<reference evidence="2" key="2">
    <citation type="submission" date="2022-01" db="EMBL/GenBank/DDBJ databases">
        <authorList>
            <person name="Yamashiro T."/>
            <person name="Shiraishi A."/>
            <person name="Satake H."/>
            <person name="Nakayama K."/>
        </authorList>
    </citation>
    <scope>NUCLEOTIDE SEQUENCE</scope>
</reference>
<evidence type="ECO:0000256" key="1">
    <source>
        <dbReference type="SAM" id="MobiDB-lite"/>
    </source>
</evidence>
<gene>
    <name evidence="2" type="ORF">Tco_0877917</name>
</gene>